<comment type="similarity">
    <text evidence="5">Belongs to the PINc/VapC protein family.</text>
</comment>
<evidence type="ECO:0000256" key="3">
    <source>
        <dbReference type="ARBA" id="ARBA00022723"/>
    </source>
</evidence>
<keyword evidence="1 5" id="KW-1277">Toxin-antitoxin system</keyword>
<keyword evidence="8" id="KW-1185">Reference proteome</keyword>
<dbReference type="OrthoDB" id="9792015at2"/>
<dbReference type="EC" id="3.1.-.-" evidence="5"/>
<evidence type="ECO:0000256" key="5">
    <source>
        <dbReference type="HAMAP-Rule" id="MF_00265"/>
    </source>
</evidence>
<keyword evidence="5" id="KW-0800">Toxin</keyword>
<gene>
    <name evidence="5" type="primary">vapC</name>
    <name evidence="7" type="ORF">DZC52_12150</name>
</gene>
<comment type="caution">
    <text evidence="5">Lacks conserved residue(s) required for the propagation of feature annotation.</text>
</comment>
<dbReference type="GO" id="GO:0004540">
    <property type="term" value="F:RNA nuclease activity"/>
    <property type="evidence" value="ECO:0007669"/>
    <property type="project" value="InterPro"/>
</dbReference>
<sequence>MTATYFVDTNVFVYARDCSEPARHSRAREWVEHLWTTGTGRLSTQVLKEYYQVVTRRLNPGLSREDARADIRDLLTWRPLDVSAEVLEQAWSIEDRYGFSWWNSMILAAACHLRCDYLLSEDLQSGQDVDGVVVVDPFGTAVNEPSRRSRPASPNVPPET</sequence>
<keyword evidence="5" id="KW-0460">Magnesium</keyword>
<dbReference type="GO" id="GO:0000287">
    <property type="term" value="F:magnesium ion binding"/>
    <property type="evidence" value="ECO:0007669"/>
    <property type="project" value="UniProtKB-UniRule"/>
</dbReference>
<keyword evidence="3 5" id="KW-0479">Metal-binding</keyword>
<dbReference type="InterPro" id="IPR002716">
    <property type="entry name" value="PIN_dom"/>
</dbReference>
<dbReference type="RefSeq" id="WP_116651420.1">
    <property type="nucleotide sequence ID" value="NZ_QUZK01000045.1"/>
</dbReference>
<feature type="binding site" evidence="5">
    <location>
        <position position="8"/>
    </location>
    <ligand>
        <name>Mg(2+)</name>
        <dbReference type="ChEBI" id="CHEBI:18420"/>
    </ligand>
</feature>
<evidence type="ECO:0000256" key="1">
    <source>
        <dbReference type="ARBA" id="ARBA00022649"/>
    </source>
</evidence>
<dbReference type="CDD" id="cd18692">
    <property type="entry name" value="PIN_VapC-like"/>
    <property type="match status" value="1"/>
</dbReference>
<dbReference type="InterPro" id="IPR022907">
    <property type="entry name" value="VapC_family"/>
</dbReference>
<feature type="domain" description="PIN" evidence="6">
    <location>
        <begin position="5"/>
        <end position="122"/>
    </location>
</feature>
<evidence type="ECO:0000256" key="2">
    <source>
        <dbReference type="ARBA" id="ARBA00022722"/>
    </source>
</evidence>
<proteinExistence type="inferred from homology"/>
<keyword evidence="4 5" id="KW-0378">Hydrolase</keyword>
<comment type="caution">
    <text evidence="7">The sequence shown here is derived from an EMBL/GenBank/DDBJ whole genome shotgun (WGS) entry which is preliminary data.</text>
</comment>
<dbReference type="SUPFAM" id="SSF88723">
    <property type="entry name" value="PIN domain-like"/>
    <property type="match status" value="1"/>
</dbReference>
<dbReference type="EMBL" id="QUZK01000045">
    <property type="protein sequence ID" value="RFF29556.1"/>
    <property type="molecule type" value="Genomic_DNA"/>
</dbReference>
<name>A0A3E1K6I8_9GAMM</name>
<dbReference type="AlphaFoldDB" id="A0A3E1K6I8"/>
<evidence type="ECO:0000313" key="7">
    <source>
        <dbReference type="EMBL" id="RFF29556.1"/>
    </source>
</evidence>
<comment type="function">
    <text evidence="5">Toxic component of a toxin-antitoxin (TA) system. An RNase.</text>
</comment>
<keyword evidence="2 5" id="KW-0540">Nuclease</keyword>
<protein>
    <recommendedName>
        <fullName evidence="5">Ribonuclease VapC</fullName>
        <shortName evidence="5">RNase VapC</shortName>
        <ecNumber evidence="5">3.1.-.-</ecNumber>
    </recommendedName>
    <alternativeName>
        <fullName evidence="5">Toxin VapC</fullName>
    </alternativeName>
</protein>
<accession>A0A3E1K6I8</accession>
<evidence type="ECO:0000259" key="6">
    <source>
        <dbReference type="Pfam" id="PF01850"/>
    </source>
</evidence>
<evidence type="ECO:0000313" key="8">
    <source>
        <dbReference type="Proteomes" id="UP000260351"/>
    </source>
</evidence>
<dbReference type="Proteomes" id="UP000260351">
    <property type="component" value="Unassembled WGS sequence"/>
</dbReference>
<dbReference type="GO" id="GO:0016787">
    <property type="term" value="F:hydrolase activity"/>
    <property type="evidence" value="ECO:0007669"/>
    <property type="project" value="UniProtKB-KW"/>
</dbReference>
<evidence type="ECO:0000256" key="4">
    <source>
        <dbReference type="ARBA" id="ARBA00022801"/>
    </source>
</evidence>
<dbReference type="HAMAP" id="MF_00265">
    <property type="entry name" value="VapC_Nob1"/>
    <property type="match status" value="1"/>
</dbReference>
<dbReference type="GO" id="GO:0090729">
    <property type="term" value="F:toxin activity"/>
    <property type="evidence" value="ECO:0007669"/>
    <property type="project" value="UniProtKB-KW"/>
</dbReference>
<reference evidence="7 8" key="1">
    <citation type="submission" date="2018-08" db="EMBL/GenBank/DDBJ databases">
        <title>Wenzhouxiangella salilacus sp. nov., a novel bacterium isolated from a saline lake in Xinjiang Province, China.</title>
        <authorList>
            <person name="Han S."/>
        </authorList>
    </citation>
    <scope>NUCLEOTIDE SEQUENCE [LARGE SCALE GENOMIC DNA]</scope>
    <source>
        <strain evidence="7 8">XDB06</strain>
    </source>
</reference>
<dbReference type="InterPro" id="IPR029060">
    <property type="entry name" value="PIN-like_dom_sf"/>
</dbReference>
<dbReference type="Pfam" id="PF01850">
    <property type="entry name" value="PIN"/>
    <property type="match status" value="1"/>
</dbReference>
<dbReference type="Gene3D" id="3.40.50.1010">
    <property type="entry name" value="5'-nuclease"/>
    <property type="match status" value="1"/>
</dbReference>
<organism evidence="7 8">
    <name type="scientific">Wenzhouxiangella sediminis</name>
    <dbReference type="NCBI Taxonomy" id="1792836"/>
    <lineage>
        <taxon>Bacteria</taxon>
        <taxon>Pseudomonadati</taxon>
        <taxon>Pseudomonadota</taxon>
        <taxon>Gammaproteobacteria</taxon>
        <taxon>Chromatiales</taxon>
        <taxon>Wenzhouxiangellaceae</taxon>
        <taxon>Wenzhouxiangella</taxon>
    </lineage>
</organism>
<comment type="cofactor">
    <cofactor evidence="5">
        <name>Mg(2+)</name>
        <dbReference type="ChEBI" id="CHEBI:18420"/>
    </cofactor>
</comment>